<dbReference type="EMBL" id="BMIO01000005">
    <property type="protein sequence ID" value="GGD45395.1"/>
    <property type="molecule type" value="Genomic_DNA"/>
</dbReference>
<accession>A0A917DKY4</accession>
<gene>
    <name evidence="4" type="ORF">GCM10010989_19440</name>
</gene>
<dbReference type="InterPro" id="IPR036271">
    <property type="entry name" value="Tet_transcr_reg_TetR-rel_C_sf"/>
</dbReference>
<proteinExistence type="predicted"/>
<reference evidence="4 5" key="1">
    <citation type="journal article" date="2014" name="Int. J. Syst. Evol. Microbiol.">
        <title>Complete genome sequence of Corynebacterium casei LMG S-19264T (=DSM 44701T), isolated from a smear-ripened cheese.</title>
        <authorList>
            <consortium name="US DOE Joint Genome Institute (JGI-PGF)"/>
            <person name="Walter F."/>
            <person name="Albersmeier A."/>
            <person name="Kalinowski J."/>
            <person name="Ruckert C."/>
        </authorList>
    </citation>
    <scope>NUCLEOTIDE SEQUENCE [LARGE SCALE GENOMIC DNA]</scope>
    <source>
        <strain evidence="4 5">CGMCC 1.15358</strain>
    </source>
</reference>
<dbReference type="SUPFAM" id="SSF46689">
    <property type="entry name" value="Homeodomain-like"/>
    <property type="match status" value="1"/>
</dbReference>
<evidence type="ECO:0000313" key="5">
    <source>
        <dbReference type="Proteomes" id="UP000598997"/>
    </source>
</evidence>
<evidence type="ECO:0000313" key="4">
    <source>
        <dbReference type="EMBL" id="GGD45395.1"/>
    </source>
</evidence>
<dbReference type="Proteomes" id="UP000598997">
    <property type="component" value="Unassembled WGS sequence"/>
</dbReference>
<keyword evidence="2" id="KW-0804">Transcription</keyword>
<feature type="domain" description="HTH-type transcriptional regulator MT1864/Rv1816-like C-terminal" evidence="3">
    <location>
        <begin position="58"/>
        <end position="152"/>
    </location>
</feature>
<name>A0A917DKY4_9SPHN</name>
<protein>
    <recommendedName>
        <fullName evidence="3">HTH-type transcriptional regulator MT1864/Rv1816-like C-terminal domain-containing protein</fullName>
    </recommendedName>
</protein>
<evidence type="ECO:0000256" key="2">
    <source>
        <dbReference type="ARBA" id="ARBA00023163"/>
    </source>
</evidence>
<dbReference type="AlphaFoldDB" id="A0A917DKY4"/>
<organism evidence="4 5">
    <name type="scientific">Croceicoccus pelagius</name>
    <dbReference type="NCBI Taxonomy" id="1703341"/>
    <lineage>
        <taxon>Bacteria</taxon>
        <taxon>Pseudomonadati</taxon>
        <taxon>Pseudomonadota</taxon>
        <taxon>Alphaproteobacteria</taxon>
        <taxon>Sphingomonadales</taxon>
        <taxon>Erythrobacteraceae</taxon>
        <taxon>Croceicoccus</taxon>
    </lineage>
</organism>
<dbReference type="SUPFAM" id="SSF48498">
    <property type="entry name" value="Tetracyclin repressor-like, C-terminal domain"/>
    <property type="match status" value="1"/>
</dbReference>
<comment type="caution">
    <text evidence="4">The sequence shown here is derived from an EMBL/GenBank/DDBJ whole genome shotgun (WGS) entry which is preliminary data.</text>
</comment>
<dbReference type="InterPro" id="IPR025996">
    <property type="entry name" value="MT1864/Rv1816-like_C"/>
</dbReference>
<evidence type="ECO:0000259" key="3">
    <source>
        <dbReference type="Pfam" id="PF13305"/>
    </source>
</evidence>
<sequence>MAKFSGREVAKRVGYSVGTISNLFGSVDGLIVAINSRSFELWAQILRDRLESATDDRIAALVDGYFAFAEQSPELWSAIYAHRLPEGLDLPEEDKARRAGLTQIVEDEIRTVLPADTDADVVRLARSLVAVVHGHCSFVVSGSFALLEEPDPQGAALARVRESLAAHGYCAEDFRSDSGLGDSENRGSL</sequence>
<dbReference type="Pfam" id="PF13305">
    <property type="entry name" value="TetR_C_33"/>
    <property type="match status" value="1"/>
</dbReference>
<dbReference type="InterPro" id="IPR009057">
    <property type="entry name" value="Homeodomain-like_sf"/>
</dbReference>
<keyword evidence="5" id="KW-1185">Reference proteome</keyword>
<evidence type="ECO:0000256" key="1">
    <source>
        <dbReference type="ARBA" id="ARBA00023015"/>
    </source>
</evidence>
<dbReference type="Gene3D" id="1.10.357.10">
    <property type="entry name" value="Tetracycline Repressor, domain 2"/>
    <property type="match status" value="1"/>
</dbReference>
<keyword evidence="1" id="KW-0805">Transcription regulation</keyword>